<comment type="function">
    <text evidence="10">Transcriptional repressor that binds to the promoter region of target genes. Plays a role in the regulation of the cell cycle and of the Wnt pathway. Binds preferentially to the sequence 5'-TTCATTCATTCA-3'. Binding to the histone H1.0 promoter is enhanced by interaction with RB1. Disrupts the interaction between DNA and TCF4.</text>
</comment>
<feature type="region of interest" description="Disordered" evidence="14">
    <location>
        <begin position="125"/>
        <end position="171"/>
    </location>
</feature>
<dbReference type="SMART" id="SM00398">
    <property type="entry name" value="HMG"/>
    <property type="match status" value="1"/>
</dbReference>
<keyword evidence="3" id="KW-0678">Repressor</keyword>
<dbReference type="GO" id="GO:0000978">
    <property type="term" value="F:RNA polymerase II cis-regulatory region sequence-specific DNA binding"/>
    <property type="evidence" value="ECO:0007669"/>
    <property type="project" value="TreeGrafter"/>
</dbReference>
<dbReference type="CDD" id="cd21988">
    <property type="entry name" value="HMG-box_HBP1"/>
    <property type="match status" value="1"/>
</dbReference>
<evidence type="ECO:0000256" key="2">
    <source>
        <dbReference type="ARBA" id="ARBA00017229"/>
    </source>
</evidence>
<comment type="subcellular location">
    <subcellularLocation>
        <location evidence="1">Nucleus</location>
    </subcellularLocation>
</comment>
<dbReference type="GO" id="GO:0016055">
    <property type="term" value="P:Wnt signaling pathway"/>
    <property type="evidence" value="ECO:0007669"/>
    <property type="project" value="UniProtKB-KW"/>
</dbReference>
<dbReference type="EMBL" id="OA570892">
    <property type="protein sequence ID" value="CAD7203624.1"/>
    <property type="molecule type" value="Genomic_DNA"/>
</dbReference>
<keyword evidence="9 13" id="KW-0539">Nucleus</keyword>
<dbReference type="InterPro" id="IPR036096">
    <property type="entry name" value="Ataxin_AXH_dom_sf"/>
</dbReference>
<dbReference type="GO" id="GO:0003723">
    <property type="term" value="F:RNA binding"/>
    <property type="evidence" value="ECO:0007669"/>
    <property type="project" value="InterPro"/>
</dbReference>
<feature type="compositionally biased region" description="Basic and acidic residues" evidence="14">
    <location>
        <begin position="432"/>
        <end position="441"/>
    </location>
</feature>
<dbReference type="Pfam" id="PF08517">
    <property type="entry name" value="AXH"/>
    <property type="match status" value="1"/>
</dbReference>
<dbReference type="AlphaFoldDB" id="A0A7R8VS05"/>
<dbReference type="PANTHER" id="PTHR15499:SF3">
    <property type="entry name" value="HMG BOX-CONTAINING PROTEIN 1"/>
    <property type="match status" value="1"/>
</dbReference>
<sequence length="450" mass="50141">MSMLGNNSDGSTLGHVITDATGKGYIYQGDSAEVENWIQSLLVSNKVVECFQGAGRMSECRQQCCQPADDCQPKDLSMKCNKKFKPIPPPLNLNTASNPLKDFANIATSPKSPLMQKNLPFRKRAHSLSQVRDTATHHSPVPSELPLRRLEEEEGVQGHSPRQTSDPRSVIPAHCWSPTVSSVLLSPAPSSLGSSREELSPWLPQPVWHCFQPGSLLKIDCLHGGTSGVWRLAEDLKLLPDWLIALRLEHAEETDVGALRLRFTCLGPTGWEGEIMAQCHAHHAFYVQDKGWCSLFSDTASRLYGGPCNLLEPGDICMPPARSTSLIPDICDRFKRFNFPPDESPLLPPETPGMLSPPVSPTKKCRDRNSDRPKRPMNAFMLFAKRYRLELIQSHPGKDNRAISVILGEAWKNLASAEKEVYVAEARSMAQEQKRLHPDCWKRKRSHSTS</sequence>
<keyword evidence="7 13" id="KW-0238">DNA-binding</keyword>
<protein>
    <recommendedName>
        <fullName evidence="2">HMG box-containing protein 1</fullName>
    </recommendedName>
    <alternativeName>
        <fullName evidence="12">HMG box transcription factor 1</fullName>
    </alternativeName>
    <alternativeName>
        <fullName evidence="11">High mobility group box transcription factor 1</fullName>
    </alternativeName>
</protein>
<dbReference type="InterPro" id="IPR009071">
    <property type="entry name" value="HMG_box_dom"/>
</dbReference>
<dbReference type="SUPFAM" id="SSF102031">
    <property type="entry name" value="AXH domain"/>
    <property type="match status" value="1"/>
</dbReference>
<dbReference type="Gene3D" id="1.10.30.10">
    <property type="entry name" value="High mobility group box domain"/>
    <property type="match status" value="1"/>
</dbReference>
<keyword evidence="8" id="KW-0804">Transcription</keyword>
<dbReference type="GO" id="GO:0000981">
    <property type="term" value="F:DNA-binding transcription factor activity, RNA polymerase II-specific"/>
    <property type="evidence" value="ECO:0007669"/>
    <property type="project" value="TreeGrafter"/>
</dbReference>
<dbReference type="Pfam" id="PF00505">
    <property type="entry name" value="HMG_box"/>
    <property type="match status" value="1"/>
</dbReference>
<evidence type="ECO:0000313" key="17">
    <source>
        <dbReference type="EMBL" id="CAD7203624.1"/>
    </source>
</evidence>
<evidence type="ECO:0000259" key="16">
    <source>
        <dbReference type="PROSITE" id="PS51148"/>
    </source>
</evidence>
<evidence type="ECO:0000256" key="9">
    <source>
        <dbReference type="ARBA" id="ARBA00023242"/>
    </source>
</evidence>
<name>A0A7R8VS05_TIMDO</name>
<dbReference type="InterPro" id="IPR003652">
    <property type="entry name" value="Ataxin_AXH_dom"/>
</dbReference>
<gene>
    <name evidence="17" type="ORF">TDIB3V08_LOCUS9791</name>
</gene>
<reference evidence="17" key="1">
    <citation type="submission" date="2020-11" db="EMBL/GenBank/DDBJ databases">
        <authorList>
            <person name="Tran Van P."/>
        </authorList>
    </citation>
    <scope>NUCLEOTIDE SEQUENCE</scope>
</reference>
<evidence type="ECO:0000256" key="5">
    <source>
        <dbReference type="ARBA" id="ARBA00022843"/>
    </source>
</evidence>
<evidence type="ECO:0000259" key="15">
    <source>
        <dbReference type="PROSITE" id="PS50118"/>
    </source>
</evidence>
<keyword evidence="6" id="KW-0805">Transcription regulation</keyword>
<keyword evidence="4" id="KW-0879">Wnt signaling pathway</keyword>
<evidence type="ECO:0000256" key="7">
    <source>
        <dbReference type="ARBA" id="ARBA00023125"/>
    </source>
</evidence>
<dbReference type="PROSITE" id="PS50118">
    <property type="entry name" value="HMG_BOX_2"/>
    <property type="match status" value="1"/>
</dbReference>
<proteinExistence type="predicted"/>
<dbReference type="InterPro" id="IPR039655">
    <property type="entry name" value="HBP1"/>
</dbReference>
<evidence type="ECO:0000256" key="1">
    <source>
        <dbReference type="ARBA" id="ARBA00004123"/>
    </source>
</evidence>
<evidence type="ECO:0000256" key="13">
    <source>
        <dbReference type="PROSITE-ProRule" id="PRU00267"/>
    </source>
</evidence>
<organism evidence="17">
    <name type="scientific">Timema douglasi</name>
    <name type="common">Walking stick</name>
    <dbReference type="NCBI Taxonomy" id="61478"/>
    <lineage>
        <taxon>Eukaryota</taxon>
        <taxon>Metazoa</taxon>
        <taxon>Ecdysozoa</taxon>
        <taxon>Arthropoda</taxon>
        <taxon>Hexapoda</taxon>
        <taxon>Insecta</taxon>
        <taxon>Pterygota</taxon>
        <taxon>Neoptera</taxon>
        <taxon>Polyneoptera</taxon>
        <taxon>Phasmatodea</taxon>
        <taxon>Timematodea</taxon>
        <taxon>Timematoidea</taxon>
        <taxon>Timematidae</taxon>
        <taxon>Timema</taxon>
    </lineage>
</organism>
<feature type="domain" description="AXH" evidence="16">
    <location>
        <begin position="191"/>
        <end position="328"/>
    </location>
</feature>
<evidence type="ECO:0000256" key="3">
    <source>
        <dbReference type="ARBA" id="ARBA00022491"/>
    </source>
</evidence>
<feature type="region of interest" description="Disordered" evidence="14">
    <location>
        <begin position="429"/>
        <end position="450"/>
    </location>
</feature>
<evidence type="ECO:0000256" key="10">
    <source>
        <dbReference type="ARBA" id="ARBA00025095"/>
    </source>
</evidence>
<evidence type="ECO:0000256" key="8">
    <source>
        <dbReference type="ARBA" id="ARBA00023163"/>
    </source>
</evidence>
<feature type="DNA-binding region" description="HMG box" evidence="13">
    <location>
        <begin position="373"/>
        <end position="441"/>
    </location>
</feature>
<evidence type="ECO:0000256" key="12">
    <source>
        <dbReference type="ARBA" id="ARBA00030708"/>
    </source>
</evidence>
<evidence type="ECO:0000256" key="4">
    <source>
        <dbReference type="ARBA" id="ARBA00022687"/>
    </source>
</evidence>
<dbReference type="PROSITE" id="PS51148">
    <property type="entry name" value="AXH"/>
    <property type="match status" value="1"/>
</dbReference>
<dbReference type="GO" id="GO:0005634">
    <property type="term" value="C:nucleus"/>
    <property type="evidence" value="ECO:0007669"/>
    <property type="project" value="UniProtKB-SubCell"/>
</dbReference>
<feature type="domain" description="HMG box" evidence="15">
    <location>
        <begin position="373"/>
        <end position="441"/>
    </location>
</feature>
<dbReference type="PANTHER" id="PTHR15499">
    <property type="entry name" value="HMG BOX-CONTAINING PROTEIN 1"/>
    <property type="match status" value="1"/>
</dbReference>
<dbReference type="SMART" id="SM00536">
    <property type="entry name" value="AXH"/>
    <property type="match status" value="1"/>
</dbReference>
<dbReference type="SUPFAM" id="SSF47095">
    <property type="entry name" value="HMG-box"/>
    <property type="match status" value="1"/>
</dbReference>
<evidence type="ECO:0000256" key="14">
    <source>
        <dbReference type="SAM" id="MobiDB-lite"/>
    </source>
</evidence>
<accession>A0A7R8VS05</accession>
<feature type="region of interest" description="Disordered" evidence="14">
    <location>
        <begin position="345"/>
        <end position="374"/>
    </location>
</feature>
<keyword evidence="5" id="KW-0832">Ubl conjugation</keyword>
<evidence type="ECO:0000256" key="6">
    <source>
        <dbReference type="ARBA" id="ARBA00023015"/>
    </source>
</evidence>
<evidence type="ECO:0000256" key="11">
    <source>
        <dbReference type="ARBA" id="ARBA00030026"/>
    </source>
</evidence>
<dbReference type="InterPro" id="IPR036910">
    <property type="entry name" value="HMG_box_dom_sf"/>
</dbReference>